<proteinExistence type="predicted"/>
<gene>
    <name evidence="1" type="ORF">FHX78_114767</name>
</gene>
<evidence type="ECO:0000313" key="2">
    <source>
        <dbReference type="Proteomes" id="UP000316603"/>
    </source>
</evidence>
<comment type="caution">
    <text evidence="1">The sequence shown here is derived from an EMBL/GenBank/DDBJ whole genome shotgun (WGS) entry which is preliminary data.</text>
</comment>
<sequence length="37" mass="3849">MAKAAAPGIRGPPPSVRVGCQYQPLDCQKLQASQALP</sequence>
<accession>A0A561TL20</accession>
<name>A0A561TL20_9ACTN</name>
<reference evidence="1 2" key="1">
    <citation type="submission" date="2019-06" db="EMBL/GenBank/DDBJ databases">
        <title>Sequencing the genomes of 1000 actinobacteria strains.</title>
        <authorList>
            <person name="Klenk H.-P."/>
        </authorList>
    </citation>
    <scope>NUCLEOTIDE SEQUENCE [LARGE SCALE GENOMIC DNA]</scope>
    <source>
        <strain evidence="1 2">DSM 41695</strain>
    </source>
</reference>
<dbReference type="EMBL" id="VIWV01000001">
    <property type="protein sequence ID" value="TWF87750.1"/>
    <property type="molecule type" value="Genomic_DNA"/>
</dbReference>
<dbReference type="Proteomes" id="UP000316603">
    <property type="component" value="Unassembled WGS sequence"/>
</dbReference>
<protein>
    <submittedName>
        <fullName evidence="1">Uncharacterized protein</fullName>
    </submittedName>
</protein>
<keyword evidence="2" id="KW-1185">Reference proteome</keyword>
<dbReference type="AlphaFoldDB" id="A0A561TL20"/>
<organism evidence="1 2">
    <name type="scientific">Streptomyces capillispiralis</name>
    <dbReference type="NCBI Taxonomy" id="68182"/>
    <lineage>
        <taxon>Bacteria</taxon>
        <taxon>Bacillati</taxon>
        <taxon>Actinomycetota</taxon>
        <taxon>Actinomycetes</taxon>
        <taxon>Kitasatosporales</taxon>
        <taxon>Streptomycetaceae</taxon>
        <taxon>Streptomyces</taxon>
    </lineage>
</organism>
<evidence type="ECO:0000313" key="1">
    <source>
        <dbReference type="EMBL" id="TWF87750.1"/>
    </source>
</evidence>